<keyword evidence="1" id="KW-0472">Membrane</keyword>
<dbReference type="EnsemblPlants" id="Solyc07g018390.2.1">
    <property type="protein sequence ID" value="Solyc07g018390.2.1.1"/>
    <property type="gene ID" value="Solyc07g018390.2"/>
</dbReference>
<feature type="signal peptide" evidence="2">
    <location>
        <begin position="1"/>
        <end position="25"/>
    </location>
</feature>
<accession>A0A3Q7H9K2</accession>
<dbReference type="InParanoid" id="A0A3Q7H9K2"/>
<organism evidence="3">
    <name type="scientific">Solanum lycopersicum</name>
    <name type="common">Tomato</name>
    <name type="synonym">Lycopersicon esculentum</name>
    <dbReference type="NCBI Taxonomy" id="4081"/>
    <lineage>
        <taxon>Eukaryota</taxon>
        <taxon>Viridiplantae</taxon>
        <taxon>Streptophyta</taxon>
        <taxon>Embryophyta</taxon>
        <taxon>Tracheophyta</taxon>
        <taxon>Spermatophyta</taxon>
        <taxon>Magnoliopsida</taxon>
        <taxon>eudicotyledons</taxon>
        <taxon>Gunneridae</taxon>
        <taxon>Pentapetalae</taxon>
        <taxon>asterids</taxon>
        <taxon>lamiids</taxon>
        <taxon>Solanales</taxon>
        <taxon>Solanaceae</taxon>
        <taxon>Solanoideae</taxon>
        <taxon>Solaneae</taxon>
        <taxon>Solanum</taxon>
        <taxon>Solanum subgen. Lycopersicon</taxon>
    </lineage>
</organism>
<reference evidence="3" key="1">
    <citation type="journal article" date="2012" name="Nature">
        <title>The tomato genome sequence provides insights into fleshy fruit evolution.</title>
        <authorList>
            <consortium name="Tomato Genome Consortium"/>
        </authorList>
    </citation>
    <scope>NUCLEOTIDE SEQUENCE [LARGE SCALE GENOMIC DNA]</scope>
    <source>
        <strain evidence="3">cv. Heinz 1706</strain>
    </source>
</reference>
<feature type="transmembrane region" description="Helical" evidence="1">
    <location>
        <begin position="83"/>
        <end position="106"/>
    </location>
</feature>
<dbReference type="AlphaFoldDB" id="A0A3Q7H9K2"/>
<evidence type="ECO:0000313" key="4">
    <source>
        <dbReference type="Proteomes" id="UP000004994"/>
    </source>
</evidence>
<proteinExistence type="predicted"/>
<reference evidence="3" key="2">
    <citation type="submission" date="2019-01" db="UniProtKB">
        <authorList>
            <consortium name="EnsemblPlants"/>
        </authorList>
    </citation>
    <scope>IDENTIFICATION</scope>
    <source>
        <strain evidence="3">cv. Heinz 1706</strain>
    </source>
</reference>
<keyword evidence="1" id="KW-1133">Transmembrane helix</keyword>
<name>A0A3Q7H9K2_SOLLC</name>
<evidence type="ECO:0000256" key="2">
    <source>
        <dbReference type="SAM" id="SignalP"/>
    </source>
</evidence>
<evidence type="ECO:0000313" key="3">
    <source>
        <dbReference type="EnsemblPlants" id="Solyc07g018390.2.1.1"/>
    </source>
</evidence>
<keyword evidence="2" id="KW-0732">Signal</keyword>
<feature type="transmembrane region" description="Helical" evidence="1">
    <location>
        <begin position="49"/>
        <end position="71"/>
    </location>
</feature>
<dbReference type="Gramene" id="Solyc07g018390.2.1">
    <property type="protein sequence ID" value="Solyc07g018390.2.1.1"/>
    <property type="gene ID" value="Solyc07g018390.2"/>
</dbReference>
<keyword evidence="1" id="KW-0812">Transmembrane</keyword>
<evidence type="ECO:0000256" key="1">
    <source>
        <dbReference type="SAM" id="Phobius"/>
    </source>
</evidence>
<dbReference type="Proteomes" id="UP000004994">
    <property type="component" value="Chromosome 7"/>
</dbReference>
<keyword evidence="4" id="KW-1185">Reference proteome</keyword>
<protein>
    <submittedName>
        <fullName evidence="3">Uncharacterized protein</fullName>
    </submittedName>
</protein>
<feature type="chain" id="PRO_5018606754" evidence="2">
    <location>
        <begin position="26"/>
        <end position="107"/>
    </location>
</feature>
<sequence length="107" mass="12530">MFFPAIFFWLSQLLIFVGWLCRLYGGSVEVTDLEIPKVDVQYVISIPCWSLWFLHCNLICTLLVFFVLVLQSQVIGQGFNYEWIFFNLVYMASLVISYDVLVLSVWT</sequence>